<protein>
    <submittedName>
        <fullName evidence="2">Uncharacterized protein</fullName>
    </submittedName>
</protein>
<reference evidence="2" key="1">
    <citation type="submission" date="2017-02" db="UniProtKB">
        <authorList>
            <consortium name="WormBaseParasite"/>
        </authorList>
    </citation>
    <scope>IDENTIFICATION</scope>
</reference>
<organism evidence="1 2">
    <name type="scientific">Ascaris lumbricoides</name>
    <name type="common">Giant roundworm</name>
    <dbReference type="NCBI Taxonomy" id="6252"/>
    <lineage>
        <taxon>Eukaryota</taxon>
        <taxon>Metazoa</taxon>
        <taxon>Ecdysozoa</taxon>
        <taxon>Nematoda</taxon>
        <taxon>Chromadorea</taxon>
        <taxon>Rhabditida</taxon>
        <taxon>Spirurina</taxon>
        <taxon>Ascaridomorpha</taxon>
        <taxon>Ascaridoidea</taxon>
        <taxon>Ascarididae</taxon>
        <taxon>Ascaris</taxon>
    </lineage>
</organism>
<dbReference type="Proteomes" id="UP000036681">
    <property type="component" value="Unplaced"/>
</dbReference>
<keyword evidence="1" id="KW-1185">Reference proteome</keyword>
<accession>A0A0M3IN92</accession>
<evidence type="ECO:0000313" key="2">
    <source>
        <dbReference type="WBParaSite" id="ALUE_0002022001-mRNA-1"/>
    </source>
</evidence>
<proteinExistence type="predicted"/>
<evidence type="ECO:0000313" key="1">
    <source>
        <dbReference type="Proteomes" id="UP000036681"/>
    </source>
</evidence>
<sequence length="77" mass="8917">MLSPNQLSTLIAVSPSIIQGISLHREDQSTLIHMGHELHFERHFDRNSASKTNFFAESKISRSFFLKLQRDRQNFAC</sequence>
<name>A0A0M3IN92_ASCLU</name>
<dbReference type="WBParaSite" id="ALUE_0002022001-mRNA-1">
    <property type="protein sequence ID" value="ALUE_0002022001-mRNA-1"/>
    <property type="gene ID" value="ALUE_0002022001"/>
</dbReference>
<dbReference type="AlphaFoldDB" id="A0A0M3IN92"/>